<feature type="compositionally biased region" description="Low complexity" evidence="1">
    <location>
        <begin position="140"/>
        <end position="169"/>
    </location>
</feature>
<organism evidence="2 3">
    <name type="scientific">Pycnococcus provasolii</name>
    <dbReference type="NCBI Taxonomy" id="41880"/>
    <lineage>
        <taxon>Eukaryota</taxon>
        <taxon>Viridiplantae</taxon>
        <taxon>Chlorophyta</taxon>
        <taxon>Pseudoscourfieldiophyceae</taxon>
        <taxon>Pseudoscourfieldiales</taxon>
        <taxon>Pycnococcaceae</taxon>
        <taxon>Pycnococcus</taxon>
    </lineage>
</organism>
<feature type="region of interest" description="Disordered" evidence="1">
    <location>
        <begin position="289"/>
        <end position="308"/>
    </location>
</feature>
<feature type="region of interest" description="Disordered" evidence="1">
    <location>
        <begin position="140"/>
        <end position="184"/>
    </location>
</feature>
<keyword evidence="3" id="KW-1185">Reference proteome</keyword>
<dbReference type="OrthoDB" id="440455at2759"/>
<dbReference type="AlphaFoldDB" id="A0A830HIE7"/>
<protein>
    <recommendedName>
        <fullName evidence="4">CUE domain-containing protein</fullName>
    </recommendedName>
</protein>
<sequence>MAAVDPLALLSGAKRTFQHTTLPGHDTYIVDGHDTLANTFASTSSQVLVEHHRNSCGYHHILDNGTSIPKRARTSPSRLAAAHSQRTHNSLCASSPWVTRDRIAQLFPDMSDADIDAALNAHGADIQKAIEHLANLRLARASSPTEPPTTAAAANNNPSPPASSTRSAPATPPPEPNDENDAANDAALPKTHTEWVDAVVGELQGAADVPSAKSIVSHALTAFERQVKRENTILKRAVAIQSARMEQMTSEGRRLNDEVSRLSRVCEEQQAEVQRLHASNYALSVHLQRASTPTNSNAFGPPGDGEAF</sequence>
<name>A0A830HIE7_9CHLO</name>
<dbReference type="PANTHER" id="PTHR31245">
    <property type="entry name" value="UBIQUITIN SYSTEM COMPONENT CUE PROTEIN"/>
    <property type="match status" value="1"/>
</dbReference>
<evidence type="ECO:0000256" key="1">
    <source>
        <dbReference type="SAM" id="MobiDB-lite"/>
    </source>
</evidence>
<evidence type="ECO:0000313" key="2">
    <source>
        <dbReference type="EMBL" id="GHP05049.1"/>
    </source>
</evidence>
<evidence type="ECO:0000313" key="3">
    <source>
        <dbReference type="Proteomes" id="UP000660262"/>
    </source>
</evidence>
<dbReference type="CDD" id="cd14279">
    <property type="entry name" value="CUE"/>
    <property type="match status" value="1"/>
</dbReference>
<accession>A0A830HIE7</accession>
<evidence type="ECO:0008006" key="4">
    <source>
        <dbReference type="Google" id="ProtNLM"/>
    </source>
</evidence>
<feature type="compositionally biased region" description="Polar residues" evidence="1">
    <location>
        <begin position="289"/>
        <end position="298"/>
    </location>
</feature>
<proteinExistence type="predicted"/>
<comment type="caution">
    <text evidence="2">The sequence shown here is derived from an EMBL/GenBank/DDBJ whole genome shotgun (WGS) entry which is preliminary data.</text>
</comment>
<dbReference type="EMBL" id="BNJQ01000009">
    <property type="protein sequence ID" value="GHP05049.1"/>
    <property type="molecule type" value="Genomic_DNA"/>
</dbReference>
<reference evidence="2" key="1">
    <citation type="submission" date="2020-10" db="EMBL/GenBank/DDBJ databases">
        <title>Unveiling of a novel bifunctional photoreceptor, Dualchrome1, isolated from a cosmopolitan green alga.</title>
        <authorList>
            <person name="Suzuki S."/>
            <person name="Kawachi M."/>
        </authorList>
    </citation>
    <scope>NUCLEOTIDE SEQUENCE</scope>
    <source>
        <strain evidence="2">NIES 2893</strain>
    </source>
</reference>
<dbReference type="PANTHER" id="PTHR31245:SF20">
    <property type="entry name" value="F18B13.13 PROTEIN"/>
    <property type="match status" value="1"/>
</dbReference>
<gene>
    <name evidence="2" type="ORF">PPROV_000380100</name>
</gene>
<dbReference type="Proteomes" id="UP000660262">
    <property type="component" value="Unassembled WGS sequence"/>
</dbReference>